<protein>
    <submittedName>
        <fullName evidence="9">Peptide/nickel transport system ATP-binding protein</fullName>
    </submittedName>
</protein>
<evidence type="ECO:0000256" key="7">
    <source>
        <dbReference type="ARBA" id="ARBA00023136"/>
    </source>
</evidence>
<dbReference type="GO" id="GO:0005524">
    <property type="term" value="F:ATP binding"/>
    <property type="evidence" value="ECO:0007669"/>
    <property type="project" value="UniProtKB-KW"/>
</dbReference>
<gene>
    <name evidence="9" type="ORF">CLV40_111141</name>
</gene>
<evidence type="ECO:0000313" key="9">
    <source>
        <dbReference type="EMBL" id="PPK66177.1"/>
    </source>
</evidence>
<name>A0A2S6GLT2_9PSEU</name>
<feature type="domain" description="ABC transporter" evidence="8">
    <location>
        <begin position="9"/>
        <end position="252"/>
    </location>
</feature>
<dbReference type="InterPro" id="IPR027417">
    <property type="entry name" value="P-loop_NTPase"/>
</dbReference>
<evidence type="ECO:0000313" key="10">
    <source>
        <dbReference type="Proteomes" id="UP000239203"/>
    </source>
</evidence>
<dbReference type="PANTHER" id="PTHR43297:SF2">
    <property type="entry name" value="DIPEPTIDE TRANSPORT ATP-BINDING PROTEIN DPPD"/>
    <property type="match status" value="1"/>
</dbReference>
<dbReference type="GO" id="GO:0016887">
    <property type="term" value="F:ATP hydrolysis activity"/>
    <property type="evidence" value="ECO:0007669"/>
    <property type="project" value="InterPro"/>
</dbReference>
<dbReference type="RefSeq" id="WP_104480649.1">
    <property type="nucleotide sequence ID" value="NZ_CP154825.1"/>
</dbReference>
<dbReference type="PANTHER" id="PTHR43297">
    <property type="entry name" value="OLIGOPEPTIDE TRANSPORT ATP-BINDING PROTEIN APPD"/>
    <property type="match status" value="1"/>
</dbReference>
<proteinExistence type="inferred from homology"/>
<dbReference type="Pfam" id="PF08352">
    <property type="entry name" value="oligo_HPY"/>
    <property type="match status" value="2"/>
</dbReference>
<dbReference type="GO" id="GO:0015833">
    <property type="term" value="P:peptide transport"/>
    <property type="evidence" value="ECO:0007669"/>
    <property type="project" value="InterPro"/>
</dbReference>
<dbReference type="Gene3D" id="3.40.50.300">
    <property type="entry name" value="P-loop containing nucleotide triphosphate hydrolases"/>
    <property type="match status" value="2"/>
</dbReference>
<dbReference type="InterPro" id="IPR013563">
    <property type="entry name" value="Oligopep_ABC_C"/>
</dbReference>
<evidence type="ECO:0000256" key="3">
    <source>
        <dbReference type="ARBA" id="ARBA00022448"/>
    </source>
</evidence>
<dbReference type="EMBL" id="PTIX01000011">
    <property type="protein sequence ID" value="PPK66177.1"/>
    <property type="molecule type" value="Genomic_DNA"/>
</dbReference>
<comment type="caution">
    <text evidence="9">The sequence shown here is derived from an EMBL/GenBank/DDBJ whole genome shotgun (WGS) entry which is preliminary data.</text>
</comment>
<feature type="domain" description="ABC transporter" evidence="8">
    <location>
        <begin position="273"/>
        <end position="511"/>
    </location>
</feature>
<dbReference type="SMART" id="SM00382">
    <property type="entry name" value="AAA"/>
    <property type="match status" value="2"/>
</dbReference>
<keyword evidence="6 9" id="KW-0067">ATP-binding</keyword>
<reference evidence="9 10" key="1">
    <citation type="submission" date="2018-02" db="EMBL/GenBank/DDBJ databases">
        <title>Genomic Encyclopedia of Archaeal and Bacterial Type Strains, Phase II (KMG-II): from individual species to whole genera.</title>
        <authorList>
            <person name="Goeker M."/>
        </authorList>
    </citation>
    <scope>NUCLEOTIDE SEQUENCE [LARGE SCALE GENOMIC DNA]</scope>
    <source>
        <strain evidence="9 10">YU 961-1</strain>
    </source>
</reference>
<dbReference type="AlphaFoldDB" id="A0A2S6GLT2"/>
<dbReference type="InterPro" id="IPR003439">
    <property type="entry name" value="ABC_transporter-like_ATP-bd"/>
</dbReference>
<organism evidence="9 10">
    <name type="scientific">Actinokineospora auranticolor</name>
    <dbReference type="NCBI Taxonomy" id="155976"/>
    <lineage>
        <taxon>Bacteria</taxon>
        <taxon>Bacillati</taxon>
        <taxon>Actinomycetota</taxon>
        <taxon>Actinomycetes</taxon>
        <taxon>Pseudonocardiales</taxon>
        <taxon>Pseudonocardiaceae</taxon>
        <taxon>Actinokineospora</taxon>
    </lineage>
</organism>
<dbReference type="CDD" id="cd03257">
    <property type="entry name" value="ABC_NikE_OppD_transporters"/>
    <property type="match status" value="2"/>
</dbReference>
<dbReference type="Proteomes" id="UP000239203">
    <property type="component" value="Unassembled WGS sequence"/>
</dbReference>
<comment type="similarity">
    <text evidence="2">Belongs to the ABC transporter superfamily.</text>
</comment>
<sequence>MGTEPLLAVEGLRVEFRVGRGVVEAVRGVGFTLTAGRCLAIVGESGSGKSVTARALLGLVGPGSRVSADRMELAGTDLRSLTERRWRGVRGARIGLVSQDALVSLDPLRTVGAEITEVLRNHPRPDAPTPVDLLARVHVPEPAERARQRPHELSGGLRQRALIATGLAGGPAVLIADEPTTALDVTVQAKVLALLAEERDRGMAVLLISHDLPLVASFADDVAVMRHGRIVESGPVGQVLTAPRHEYTKTLLAAMPGAAPKPPPPHREHVEALRVDQVTLAHPGADPAIRRGVFDVSFALAAGEVLGVVGESGAGKSTLAELLLGLRSPHQGVVTLGGQPWSRLSARDRRPLRRRVQLIQQDPLGSFDPRHRVERIIGDALPGPGRAARVGELLELVGLPDDVRSRHPRQLSGGQRQRVAIARALAPGPEVLVCDEPVSALDASVRARVLRLLLDLRRGLGVALVFISHDLGVVREVSDRVLVLRGGQVVEEGETERVFAEPAHEYTRELLAAVPARPAVVSRVD</sequence>
<keyword evidence="5" id="KW-0547">Nucleotide-binding</keyword>
<dbReference type="PROSITE" id="PS50893">
    <property type="entry name" value="ABC_TRANSPORTER_2"/>
    <property type="match status" value="2"/>
</dbReference>
<evidence type="ECO:0000256" key="1">
    <source>
        <dbReference type="ARBA" id="ARBA00004202"/>
    </source>
</evidence>
<comment type="subcellular location">
    <subcellularLocation>
        <location evidence="1">Cell membrane</location>
        <topology evidence="1">Peripheral membrane protein</topology>
    </subcellularLocation>
</comment>
<keyword evidence="10" id="KW-1185">Reference proteome</keyword>
<keyword evidence="4" id="KW-1003">Cell membrane</keyword>
<evidence type="ECO:0000259" key="8">
    <source>
        <dbReference type="PROSITE" id="PS50893"/>
    </source>
</evidence>
<evidence type="ECO:0000256" key="2">
    <source>
        <dbReference type="ARBA" id="ARBA00005417"/>
    </source>
</evidence>
<keyword evidence="7" id="KW-0472">Membrane</keyword>
<dbReference type="GO" id="GO:0005886">
    <property type="term" value="C:plasma membrane"/>
    <property type="evidence" value="ECO:0007669"/>
    <property type="project" value="UniProtKB-SubCell"/>
</dbReference>
<evidence type="ECO:0000256" key="4">
    <source>
        <dbReference type="ARBA" id="ARBA00022475"/>
    </source>
</evidence>
<dbReference type="SUPFAM" id="SSF52540">
    <property type="entry name" value="P-loop containing nucleoside triphosphate hydrolases"/>
    <property type="match status" value="2"/>
</dbReference>
<keyword evidence="3" id="KW-0813">Transport</keyword>
<dbReference type="OrthoDB" id="3169708at2"/>
<dbReference type="PROSITE" id="PS00211">
    <property type="entry name" value="ABC_TRANSPORTER_1"/>
    <property type="match status" value="1"/>
</dbReference>
<dbReference type="InterPro" id="IPR017871">
    <property type="entry name" value="ABC_transporter-like_CS"/>
</dbReference>
<dbReference type="InterPro" id="IPR003593">
    <property type="entry name" value="AAA+_ATPase"/>
</dbReference>
<evidence type="ECO:0000256" key="5">
    <source>
        <dbReference type="ARBA" id="ARBA00022741"/>
    </source>
</evidence>
<accession>A0A2S6GLT2</accession>
<dbReference type="Pfam" id="PF00005">
    <property type="entry name" value="ABC_tran"/>
    <property type="match status" value="2"/>
</dbReference>
<dbReference type="InterPro" id="IPR050388">
    <property type="entry name" value="ABC_Ni/Peptide_Import"/>
</dbReference>
<evidence type="ECO:0000256" key="6">
    <source>
        <dbReference type="ARBA" id="ARBA00022840"/>
    </source>
</evidence>